<organism evidence="11 12">
    <name type="scientific">Monosporascus cannonballus</name>
    <dbReference type="NCBI Taxonomy" id="155416"/>
    <lineage>
        <taxon>Eukaryota</taxon>
        <taxon>Fungi</taxon>
        <taxon>Dikarya</taxon>
        <taxon>Ascomycota</taxon>
        <taxon>Pezizomycotina</taxon>
        <taxon>Sordariomycetes</taxon>
        <taxon>Xylariomycetidae</taxon>
        <taxon>Xylariales</taxon>
        <taxon>Xylariales incertae sedis</taxon>
        <taxon>Monosporascus</taxon>
    </lineage>
</organism>
<dbReference type="InterPro" id="IPR015500">
    <property type="entry name" value="Peptidase_S8_subtilisin-rel"/>
</dbReference>
<comment type="similarity">
    <text evidence="1 6 7">Belongs to the peptidase S8 family.</text>
</comment>
<dbReference type="CDD" id="cd04077">
    <property type="entry name" value="Peptidases_S8_PCSK9_ProteinaseK_like"/>
    <property type="match status" value="1"/>
</dbReference>
<dbReference type="PRINTS" id="PR00723">
    <property type="entry name" value="SUBTILISIN"/>
</dbReference>
<keyword evidence="3 8" id="KW-0732">Signal</keyword>
<keyword evidence="4 6" id="KW-0378">Hydrolase</keyword>
<feature type="active site" description="Charge relay system" evidence="6">
    <location>
        <position position="159"/>
    </location>
</feature>
<dbReference type="InterPro" id="IPR037045">
    <property type="entry name" value="S8pro/Inhibitor_I9_sf"/>
</dbReference>
<feature type="signal peptide" evidence="8">
    <location>
        <begin position="1"/>
        <end position="20"/>
    </location>
</feature>
<evidence type="ECO:0000256" key="5">
    <source>
        <dbReference type="ARBA" id="ARBA00022825"/>
    </source>
</evidence>
<dbReference type="InterPro" id="IPR000209">
    <property type="entry name" value="Peptidase_S8/S53_dom"/>
</dbReference>
<feature type="chain" id="PRO_5045541887" description="Peptidase S8/S53 domain-containing protein" evidence="8">
    <location>
        <begin position="21"/>
        <end position="403"/>
    </location>
</feature>
<dbReference type="Proteomes" id="UP000294003">
    <property type="component" value="Unassembled WGS sequence"/>
</dbReference>
<dbReference type="EMBL" id="QJNS01000206">
    <property type="protein sequence ID" value="RYO82778.1"/>
    <property type="molecule type" value="Genomic_DNA"/>
</dbReference>
<gene>
    <name evidence="11" type="ORF">DL762_006442</name>
</gene>
<evidence type="ECO:0000256" key="2">
    <source>
        <dbReference type="ARBA" id="ARBA00022670"/>
    </source>
</evidence>
<dbReference type="InterPro" id="IPR023827">
    <property type="entry name" value="Peptidase_S8_Asp-AS"/>
</dbReference>
<dbReference type="InterPro" id="IPR034193">
    <property type="entry name" value="PCSK9_ProteinaseK-like"/>
</dbReference>
<feature type="active site" description="Charge relay system" evidence="6">
    <location>
        <position position="348"/>
    </location>
</feature>
<evidence type="ECO:0000256" key="1">
    <source>
        <dbReference type="ARBA" id="ARBA00011073"/>
    </source>
</evidence>
<feature type="active site" description="Charge relay system" evidence="6">
    <location>
        <position position="192"/>
    </location>
</feature>
<dbReference type="InterPro" id="IPR023828">
    <property type="entry name" value="Peptidase_S8_Ser-AS"/>
</dbReference>
<evidence type="ECO:0000256" key="8">
    <source>
        <dbReference type="SAM" id="SignalP"/>
    </source>
</evidence>
<dbReference type="PROSITE" id="PS00136">
    <property type="entry name" value="SUBTILASE_ASP"/>
    <property type="match status" value="1"/>
</dbReference>
<dbReference type="PANTHER" id="PTHR43806:SF58">
    <property type="entry name" value="ALKALINE PROTEASE 1-RELATED"/>
    <property type="match status" value="1"/>
</dbReference>
<keyword evidence="2 6" id="KW-0645">Protease</keyword>
<dbReference type="PANTHER" id="PTHR43806">
    <property type="entry name" value="PEPTIDASE S8"/>
    <property type="match status" value="1"/>
</dbReference>
<comment type="caution">
    <text evidence="11">The sequence shown here is derived from an EMBL/GenBank/DDBJ whole genome shotgun (WGS) entry which is preliminary data.</text>
</comment>
<protein>
    <recommendedName>
        <fullName evidence="13">Peptidase S8/S53 domain-containing protein</fullName>
    </recommendedName>
</protein>
<dbReference type="SUPFAM" id="SSF52743">
    <property type="entry name" value="Subtilisin-like"/>
    <property type="match status" value="1"/>
</dbReference>
<dbReference type="InterPro" id="IPR010259">
    <property type="entry name" value="S8pro/Inhibitor_I9"/>
</dbReference>
<evidence type="ECO:0000313" key="12">
    <source>
        <dbReference type="Proteomes" id="UP000294003"/>
    </source>
</evidence>
<dbReference type="InterPro" id="IPR036852">
    <property type="entry name" value="Peptidase_S8/S53_dom_sf"/>
</dbReference>
<evidence type="ECO:0000256" key="7">
    <source>
        <dbReference type="RuleBase" id="RU003355"/>
    </source>
</evidence>
<feature type="domain" description="Inhibitor I9" evidence="10">
    <location>
        <begin position="39"/>
        <end position="114"/>
    </location>
</feature>
<reference evidence="11 12" key="1">
    <citation type="submission" date="2018-06" db="EMBL/GenBank/DDBJ databases">
        <title>Complete Genomes of Monosporascus.</title>
        <authorList>
            <person name="Robinson A.J."/>
            <person name="Natvig D.O."/>
        </authorList>
    </citation>
    <scope>NUCLEOTIDE SEQUENCE [LARGE SCALE GENOMIC DNA]</scope>
    <source>
        <strain evidence="11 12">CBS 609.92</strain>
    </source>
</reference>
<dbReference type="SUPFAM" id="SSF54897">
    <property type="entry name" value="Protease propeptides/inhibitors"/>
    <property type="match status" value="1"/>
</dbReference>
<dbReference type="PROSITE" id="PS00138">
    <property type="entry name" value="SUBTILASE_SER"/>
    <property type="match status" value="1"/>
</dbReference>
<dbReference type="Gene3D" id="3.30.70.80">
    <property type="entry name" value="Peptidase S8 propeptide/proteinase inhibitor I9"/>
    <property type="match status" value="1"/>
</dbReference>
<evidence type="ECO:0000256" key="4">
    <source>
        <dbReference type="ARBA" id="ARBA00022801"/>
    </source>
</evidence>
<name>A0ABY0H208_9PEZI</name>
<accession>A0ABY0H208</accession>
<dbReference type="PROSITE" id="PS00137">
    <property type="entry name" value="SUBTILASE_HIS"/>
    <property type="match status" value="1"/>
</dbReference>
<evidence type="ECO:0000259" key="10">
    <source>
        <dbReference type="Pfam" id="PF05922"/>
    </source>
</evidence>
<sequence length="403" mass="42345">MVAIKQLALLAATLASAVSALPKPAPPPRADLEIIPGRWIVTLKNGLEPSAVESHIHFASAVHARSDSGFWGILKKWSIKSWNGYSAHFDDVTIEQIRHDSSVLAVEPDRVRHLLALETQPNAPWGLASISHRSSNGTRGSTYVYDSVAGEGQFAYIIDTGLQTTHEEFEGSRAVLGYNAVDDTEFKDIDGHGTHVAGTICGKTYGVAKKATCVSVKVFNGGDATTETILEGYQWAVNNITAEGREASSVISMSLGGSKSEAENSAVEAAFEQGILTIVASGNEGQDASLFSPASAPSAITVGAADVNNVRAPFSNWGDVVDIFAPGVDIESAWIGGDSETNIISGTSMATPHVAGLTLYLKSLFPGELDDPAAATEKLLGLAIPGVRDPMGANIRAYNGNGR</sequence>
<dbReference type="Pfam" id="PF05922">
    <property type="entry name" value="Inhibitor_I9"/>
    <property type="match status" value="1"/>
</dbReference>
<evidence type="ECO:0000259" key="9">
    <source>
        <dbReference type="Pfam" id="PF00082"/>
    </source>
</evidence>
<dbReference type="InterPro" id="IPR022398">
    <property type="entry name" value="Peptidase_S8_His-AS"/>
</dbReference>
<evidence type="ECO:0008006" key="13">
    <source>
        <dbReference type="Google" id="ProtNLM"/>
    </source>
</evidence>
<evidence type="ECO:0000256" key="3">
    <source>
        <dbReference type="ARBA" id="ARBA00022729"/>
    </source>
</evidence>
<evidence type="ECO:0000313" key="11">
    <source>
        <dbReference type="EMBL" id="RYO82778.1"/>
    </source>
</evidence>
<dbReference type="InterPro" id="IPR050131">
    <property type="entry name" value="Peptidase_S8_subtilisin-like"/>
</dbReference>
<keyword evidence="12" id="KW-1185">Reference proteome</keyword>
<dbReference type="Gene3D" id="3.40.50.200">
    <property type="entry name" value="Peptidase S8/S53 domain"/>
    <property type="match status" value="1"/>
</dbReference>
<proteinExistence type="inferred from homology"/>
<dbReference type="PROSITE" id="PS51892">
    <property type="entry name" value="SUBTILASE"/>
    <property type="match status" value="1"/>
</dbReference>
<keyword evidence="5 6" id="KW-0720">Serine protease</keyword>
<feature type="domain" description="Peptidase S8/S53" evidence="9">
    <location>
        <begin position="157"/>
        <end position="367"/>
    </location>
</feature>
<dbReference type="Pfam" id="PF00082">
    <property type="entry name" value="Peptidase_S8"/>
    <property type="match status" value="1"/>
</dbReference>
<evidence type="ECO:0000256" key="6">
    <source>
        <dbReference type="PROSITE-ProRule" id="PRU01240"/>
    </source>
</evidence>